<dbReference type="SUPFAM" id="SSF103481">
    <property type="entry name" value="Multidrug resistance efflux transporter EmrE"/>
    <property type="match status" value="1"/>
</dbReference>
<reference evidence="8 9" key="1">
    <citation type="journal article" date="2013" name="Nature">
        <title>The genomes of four tapeworm species reveal adaptations to parasitism.</title>
        <authorList>
            <person name="Tsai I.J."/>
            <person name="Zarowiecki M."/>
            <person name="Holroyd N."/>
            <person name="Garciarrubio A."/>
            <person name="Sanchez-Flores A."/>
            <person name="Brooks K.L."/>
            <person name="Tracey A."/>
            <person name="Bobes R.J."/>
            <person name="Fragoso G."/>
            <person name="Sciutto E."/>
            <person name="Aslett M."/>
            <person name="Beasley H."/>
            <person name="Bennett H.M."/>
            <person name="Cai J."/>
            <person name="Camicia F."/>
            <person name="Clark R."/>
            <person name="Cucher M."/>
            <person name="De Silva N."/>
            <person name="Day T.A."/>
            <person name="Deplazes P."/>
            <person name="Estrada K."/>
            <person name="Fernandez C."/>
            <person name="Holland P.W."/>
            <person name="Hou J."/>
            <person name="Hu S."/>
            <person name="Huckvale T."/>
            <person name="Hung S.S."/>
            <person name="Kamenetzky L."/>
            <person name="Keane J.A."/>
            <person name="Kiss F."/>
            <person name="Koziol U."/>
            <person name="Lambert O."/>
            <person name="Liu K."/>
            <person name="Luo X."/>
            <person name="Luo Y."/>
            <person name="Macchiaroli N."/>
            <person name="Nichol S."/>
            <person name="Paps J."/>
            <person name="Parkinson J."/>
            <person name="Pouchkina-Stantcheva N."/>
            <person name="Riddiford N."/>
            <person name="Rosenzvit M."/>
            <person name="Salinas G."/>
            <person name="Wasmuth J.D."/>
            <person name="Zamanian M."/>
            <person name="Zheng Y."/>
            <person name="Cai X."/>
            <person name="Soberon X."/>
            <person name="Olson P.D."/>
            <person name="Laclette J.P."/>
            <person name="Brehm K."/>
            <person name="Berriman M."/>
            <person name="Garciarrubio A."/>
            <person name="Bobes R.J."/>
            <person name="Fragoso G."/>
            <person name="Sanchez-Flores A."/>
            <person name="Estrada K."/>
            <person name="Cevallos M.A."/>
            <person name="Morett E."/>
            <person name="Gonzalez V."/>
            <person name="Portillo T."/>
            <person name="Ochoa-Leyva A."/>
            <person name="Jose M.V."/>
            <person name="Sciutto E."/>
            <person name="Landa A."/>
            <person name="Jimenez L."/>
            <person name="Valdes V."/>
            <person name="Carrero J.C."/>
            <person name="Larralde C."/>
            <person name="Morales-Montor J."/>
            <person name="Limon-Lason J."/>
            <person name="Soberon X."/>
            <person name="Laclette J.P."/>
        </authorList>
    </citation>
    <scope>NUCLEOTIDE SEQUENCE [LARGE SCALE GENOMIC DNA]</scope>
</reference>
<proteinExistence type="inferred from homology"/>
<evidence type="ECO:0000256" key="3">
    <source>
        <dbReference type="ARBA" id="ARBA00022597"/>
    </source>
</evidence>
<dbReference type="GO" id="GO:0015165">
    <property type="term" value="F:pyrimidine nucleotide-sugar transmembrane transporter activity"/>
    <property type="evidence" value="ECO:0007669"/>
    <property type="project" value="InterPro"/>
</dbReference>
<feature type="transmembrane region" description="Helical" evidence="7">
    <location>
        <begin position="221"/>
        <end position="237"/>
    </location>
</feature>
<dbReference type="InterPro" id="IPR037185">
    <property type="entry name" value="EmrE-like"/>
</dbReference>
<sequence>MSSLFSHLTKLSLNGKLMKYGSLAFLTLQNVLLVLLSRYVRARPGDMFISSTAVTMSEAVKLVVCVGLVWLVEEGGSVRGFASNLHTNLFCDWRDNLLICVPGVMYAIQNNLIYLAVSHLNPSVFQVTYQLKVFTTVLFFRVLLHRVLTSKHWIALSLLFVGVVTAQVDPGNSAKTLEGLEQKPFFGLICVITACVLSGFSGVFFELVLKSTQKTIVMRNIQLAFCGIFASLAQAYFQEREVIFNHGFLFGYDGYVWAVILVQSVGGLLVAAVVRYADNILKTFATSVAIVLTLVASVLLFGTPLTVHLVVGNLLVIAATVLYGILPPPASLKSIGVEEERRGGVTGGVVTIVLPEGNSKPA</sequence>
<organism evidence="8">
    <name type="scientific">Echinococcus granulosus</name>
    <name type="common">Hydatid tapeworm</name>
    <dbReference type="NCBI Taxonomy" id="6210"/>
    <lineage>
        <taxon>Eukaryota</taxon>
        <taxon>Metazoa</taxon>
        <taxon>Spiralia</taxon>
        <taxon>Lophotrochozoa</taxon>
        <taxon>Platyhelminthes</taxon>
        <taxon>Cestoda</taxon>
        <taxon>Eucestoda</taxon>
        <taxon>Cyclophyllidea</taxon>
        <taxon>Taeniidae</taxon>
        <taxon>Echinococcus</taxon>
        <taxon>Echinococcus granulosus group</taxon>
    </lineage>
</organism>
<evidence type="ECO:0000256" key="7">
    <source>
        <dbReference type="SAM" id="Phobius"/>
    </source>
</evidence>
<dbReference type="WBParaSite" id="EgrG_000885800">
    <property type="protein sequence ID" value="EgrG_000885800"/>
    <property type="gene ID" value="EgrG_000885800"/>
</dbReference>
<dbReference type="InterPro" id="IPR007271">
    <property type="entry name" value="Nuc_sug_transpt"/>
</dbReference>
<evidence type="ECO:0000256" key="5">
    <source>
        <dbReference type="ARBA" id="ARBA00022989"/>
    </source>
</evidence>
<evidence type="ECO:0000256" key="6">
    <source>
        <dbReference type="ARBA" id="ARBA00023136"/>
    </source>
</evidence>
<keyword evidence="4 7" id="KW-0812">Transmembrane</keyword>
<evidence type="ECO:0000256" key="1">
    <source>
        <dbReference type="ARBA" id="ARBA00004141"/>
    </source>
</evidence>
<dbReference type="NCBIfam" id="TIGR00803">
    <property type="entry name" value="nst"/>
    <property type="match status" value="1"/>
</dbReference>
<feature type="transmembrane region" description="Helical" evidence="7">
    <location>
        <begin position="153"/>
        <end position="170"/>
    </location>
</feature>
<feature type="transmembrane region" description="Helical" evidence="7">
    <location>
        <begin position="185"/>
        <end position="209"/>
    </location>
</feature>
<dbReference type="AlphaFoldDB" id="A0A068W9U5"/>
<keyword evidence="3 8" id="KW-0813">Transport</keyword>
<feature type="transmembrane region" description="Helical" evidence="7">
    <location>
        <begin position="127"/>
        <end position="144"/>
    </location>
</feature>
<name>A0A068W9U5_ECHGR</name>
<dbReference type="Proteomes" id="UP000492820">
    <property type="component" value="Unassembled WGS sequence"/>
</dbReference>
<accession>A0A068W9U5</accession>
<dbReference type="Pfam" id="PF04142">
    <property type="entry name" value="Nuc_sug_transp"/>
    <property type="match status" value="1"/>
</dbReference>
<evidence type="ECO:0000256" key="2">
    <source>
        <dbReference type="ARBA" id="ARBA00009976"/>
    </source>
</evidence>
<reference evidence="8" key="2">
    <citation type="submission" date="2014-06" db="EMBL/GenBank/DDBJ databases">
        <authorList>
            <person name="Aslett M."/>
        </authorList>
    </citation>
    <scope>NUCLEOTIDE SEQUENCE</scope>
</reference>
<evidence type="ECO:0000256" key="4">
    <source>
        <dbReference type="ARBA" id="ARBA00022692"/>
    </source>
</evidence>
<comment type="subcellular location">
    <subcellularLocation>
        <location evidence="1">Membrane</location>
        <topology evidence="1">Multi-pass membrane protein</topology>
    </subcellularLocation>
</comment>
<evidence type="ECO:0000313" key="10">
    <source>
        <dbReference type="WBParaSite" id="EgrG_000885800"/>
    </source>
</evidence>
<reference evidence="10" key="3">
    <citation type="submission" date="2020-10" db="UniProtKB">
        <authorList>
            <consortium name="WormBaseParasite"/>
        </authorList>
    </citation>
    <scope>IDENTIFICATION</scope>
</reference>
<dbReference type="GO" id="GO:0000139">
    <property type="term" value="C:Golgi membrane"/>
    <property type="evidence" value="ECO:0007669"/>
    <property type="project" value="InterPro"/>
</dbReference>
<dbReference type="OrthoDB" id="408493at2759"/>
<evidence type="ECO:0000313" key="9">
    <source>
        <dbReference type="Proteomes" id="UP000492820"/>
    </source>
</evidence>
<feature type="transmembrane region" description="Helical" evidence="7">
    <location>
        <begin position="307"/>
        <end position="326"/>
    </location>
</feature>
<keyword evidence="6 7" id="KW-0472">Membrane</keyword>
<feature type="transmembrane region" description="Helical" evidence="7">
    <location>
        <begin position="284"/>
        <end position="301"/>
    </location>
</feature>
<protein>
    <submittedName>
        <fullName evidence="8 10">Nucleotide sugar transporter</fullName>
    </submittedName>
</protein>
<keyword evidence="3 8" id="KW-0762">Sugar transport</keyword>
<feature type="transmembrane region" description="Helical" evidence="7">
    <location>
        <begin position="20"/>
        <end position="40"/>
    </location>
</feature>
<evidence type="ECO:0000313" key="8">
    <source>
        <dbReference type="EMBL" id="CDS16431.1"/>
    </source>
</evidence>
<gene>
    <name evidence="10" type="primary">EGR_00643</name>
    <name evidence="8" type="ORF">EgrG_000885800</name>
</gene>
<dbReference type="PIRSF" id="PIRSF005799">
    <property type="entry name" value="UDP-gal_transpt"/>
    <property type="match status" value="1"/>
</dbReference>
<feature type="transmembrane region" description="Helical" evidence="7">
    <location>
        <begin position="257"/>
        <end position="277"/>
    </location>
</feature>
<dbReference type="PANTHER" id="PTHR10231">
    <property type="entry name" value="NUCLEOTIDE-SUGAR TRANSMEMBRANE TRANSPORTER"/>
    <property type="match status" value="1"/>
</dbReference>
<keyword evidence="5 7" id="KW-1133">Transmembrane helix</keyword>
<dbReference type="EMBL" id="LK028576">
    <property type="protein sequence ID" value="CDS16431.1"/>
    <property type="molecule type" value="Genomic_DNA"/>
</dbReference>
<comment type="similarity">
    <text evidence="2">Belongs to the nucleotide-sugar transporter family. SLC35A subfamily.</text>
</comment>